<evidence type="ECO:0000256" key="8">
    <source>
        <dbReference type="ARBA" id="ARBA00023180"/>
    </source>
</evidence>
<evidence type="ECO:0000259" key="12">
    <source>
        <dbReference type="PROSITE" id="PS50050"/>
    </source>
</evidence>
<comment type="caution">
    <text evidence="13">The sequence shown here is derived from an EMBL/GenBank/DDBJ whole genome shotgun (WGS) entry which is preliminary data.</text>
</comment>
<evidence type="ECO:0000256" key="10">
    <source>
        <dbReference type="SAM" id="MobiDB-lite"/>
    </source>
</evidence>
<feature type="region of interest" description="Disordered" evidence="10">
    <location>
        <begin position="197"/>
        <end position="220"/>
    </location>
</feature>
<dbReference type="InterPro" id="IPR001368">
    <property type="entry name" value="TNFR/NGFR_Cys_rich_reg"/>
</dbReference>
<sequence>EEERSPCTTTRNRQCQCKPGTFRGEDSPEFCRKCRTRCPDGMVEYRPCTPRSDLVCVPKGSGTKASGEAPASGQAVTTSQANCTSPLPSSGNGLLVMQIVFWAMGVLLLVVVVVTLLCWRHNCSDCDQDLKCVDRVFSWCWSSPRGPRAEDNARNKILNNRDSGSTVVSEQEMESQEPAELIGVTILSPGEAEHLLGPTEAEGSQRRRLLVPANGADPID</sequence>
<feature type="repeat" description="TNFR-Cys" evidence="9">
    <location>
        <begin position="16"/>
        <end position="56"/>
    </location>
</feature>
<evidence type="ECO:0000256" key="9">
    <source>
        <dbReference type="PROSITE-ProRule" id="PRU00206"/>
    </source>
</evidence>
<keyword evidence="4 11" id="KW-1133">Transmembrane helix</keyword>
<comment type="caution">
    <text evidence="9">Lacks conserved residue(s) required for the propagation of feature annotation.</text>
</comment>
<dbReference type="FunFam" id="2.10.50.10:FF:000016">
    <property type="entry name" value="Tumor necrosis factor receptor superfamily member 10B"/>
    <property type="match status" value="1"/>
</dbReference>
<evidence type="ECO:0000256" key="7">
    <source>
        <dbReference type="ARBA" id="ARBA00023170"/>
    </source>
</evidence>
<dbReference type="InterPro" id="IPR052491">
    <property type="entry name" value="TNFRSF10"/>
</dbReference>
<feature type="disulfide bond" evidence="9">
    <location>
        <begin position="38"/>
        <end position="56"/>
    </location>
</feature>
<dbReference type="GO" id="GO:0016020">
    <property type="term" value="C:membrane"/>
    <property type="evidence" value="ECO:0007669"/>
    <property type="project" value="UniProtKB-SubCell"/>
</dbReference>
<protein>
    <submittedName>
        <fullName evidence="13">Tumor necrosis factor receptor superfamily member 10D</fullName>
    </submittedName>
</protein>
<dbReference type="PROSITE" id="PS50050">
    <property type="entry name" value="TNFR_NGFR_2"/>
    <property type="match status" value="1"/>
</dbReference>
<dbReference type="Gene3D" id="2.10.50.10">
    <property type="entry name" value="Tumor Necrosis Factor Receptor, subunit A, domain 2"/>
    <property type="match status" value="2"/>
</dbReference>
<dbReference type="Pfam" id="PF00020">
    <property type="entry name" value="TNFR_c6"/>
    <property type="match status" value="1"/>
</dbReference>
<dbReference type="SUPFAM" id="SSF57586">
    <property type="entry name" value="TNF receptor-like"/>
    <property type="match status" value="1"/>
</dbReference>
<evidence type="ECO:0000256" key="3">
    <source>
        <dbReference type="ARBA" id="ARBA00022737"/>
    </source>
</evidence>
<proteinExistence type="predicted"/>
<feature type="domain" description="TNFR-Cys" evidence="12">
    <location>
        <begin position="16"/>
        <end position="56"/>
    </location>
</feature>
<evidence type="ECO:0000256" key="2">
    <source>
        <dbReference type="ARBA" id="ARBA00022692"/>
    </source>
</evidence>
<keyword evidence="2 11" id="KW-0812">Transmembrane</keyword>
<evidence type="ECO:0000256" key="6">
    <source>
        <dbReference type="ARBA" id="ARBA00023157"/>
    </source>
</evidence>
<keyword evidence="7 13" id="KW-0675">Receptor</keyword>
<dbReference type="Proteomes" id="UP001610411">
    <property type="component" value="Unassembled WGS sequence"/>
</dbReference>
<keyword evidence="14" id="KW-1185">Reference proteome</keyword>
<keyword evidence="5 11" id="KW-0472">Membrane</keyword>
<dbReference type="PANTHER" id="PTHR46330:SF1">
    <property type="entry name" value="TUMOR NECROSIS FACTOR RECEPTOR SUPERFAMILY MEMBER 10B"/>
    <property type="match status" value="1"/>
</dbReference>
<dbReference type="EMBL" id="JBFSEQ010000001">
    <property type="protein sequence ID" value="KAL2804975.1"/>
    <property type="molecule type" value="Genomic_DNA"/>
</dbReference>
<comment type="subcellular location">
    <subcellularLocation>
        <location evidence="1">Membrane</location>
        <topology evidence="1">Single-pass type I membrane protein</topology>
    </subcellularLocation>
</comment>
<evidence type="ECO:0000256" key="4">
    <source>
        <dbReference type="ARBA" id="ARBA00022989"/>
    </source>
</evidence>
<dbReference type="SMART" id="SM00208">
    <property type="entry name" value="TNFR"/>
    <property type="match status" value="1"/>
</dbReference>
<evidence type="ECO:0000256" key="5">
    <source>
        <dbReference type="ARBA" id="ARBA00023136"/>
    </source>
</evidence>
<dbReference type="PANTHER" id="PTHR46330">
    <property type="entry name" value="TUMOR NECROSIS FACTOR RECEPTOR SUPERFAMILY MEMBER 10B"/>
    <property type="match status" value="1"/>
</dbReference>
<gene>
    <name evidence="13" type="ORF">WCI35_001465</name>
</gene>
<keyword evidence="8" id="KW-0325">Glycoprotein</keyword>
<evidence type="ECO:0000256" key="1">
    <source>
        <dbReference type="ARBA" id="ARBA00004479"/>
    </source>
</evidence>
<reference evidence="13 14" key="1">
    <citation type="journal article" date="2024" name="G3 (Bethesda)">
        <title>A hybrid genome assembly of the endangered aye-aye (Daubentonia madagascariensis).</title>
        <authorList>
            <person name="Versoza C.J."/>
            <person name="Pfeifer S.P."/>
        </authorList>
    </citation>
    <scope>NUCLEOTIDE SEQUENCE [LARGE SCALE GENOMIC DNA]</scope>
    <source>
        <strain evidence="13">6821</strain>
    </source>
</reference>
<evidence type="ECO:0000313" key="14">
    <source>
        <dbReference type="Proteomes" id="UP001610411"/>
    </source>
</evidence>
<accession>A0ABD2F7T8</accession>
<dbReference type="AlphaFoldDB" id="A0ABD2F7T8"/>
<feature type="non-terminal residue" evidence="13">
    <location>
        <position position="1"/>
    </location>
</feature>
<feature type="non-terminal residue" evidence="13">
    <location>
        <position position="220"/>
    </location>
</feature>
<evidence type="ECO:0000256" key="11">
    <source>
        <dbReference type="SAM" id="Phobius"/>
    </source>
</evidence>
<organism evidence="13 14">
    <name type="scientific">Daubentonia madagascariensis</name>
    <name type="common">Aye-aye</name>
    <name type="synonym">Sciurus madagascariensis</name>
    <dbReference type="NCBI Taxonomy" id="31869"/>
    <lineage>
        <taxon>Eukaryota</taxon>
        <taxon>Metazoa</taxon>
        <taxon>Chordata</taxon>
        <taxon>Craniata</taxon>
        <taxon>Vertebrata</taxon>
        <taxon>Euteleostomi</taxon>
        <taxon>Mammalia</taxon>
        <taxon>Eutheria</taxon>
        <taxon>Euarchontoglires</taxon>
        <taxon>Primates</taxon>
        <taxon>Strepsirrhini</taxon>
        <taxon>Chiromyiformes</taxon>
        <taxon>Daubentoniidae</taxon>
        <taxon>Daubentonia</taxon>
    </lineage>
</organism>
<name>A0ABD2F7T8_DAUMA</name>
<keyword evidence="6 9" id="KW-1015">Disulfide bond</keyword>
<keyword evidence="3" id="KW-0677">Repeat</keyword>
<evidence type="ECO:0000313" key="13">
    <source>
        <dbReference type="EMBL" id="KAL2804975.1"/>
    </source>
</evidence>
<feature type="transmembrane region" description="Helical" evidence="11">
    <location>
        <begin position="95"/>
        <end position="119"/>
    </location>
</feature>